<gene>
    <name evidence="2" type="ORF">MTR67_049048</name>
</gene>
<evidence type="ECO:0000313" key="3">
    <source>
        <dbReference type="Proteomes" id="UP001234989"/>
    </source>
</evidence>
<proteinExistence type="predicted"/>
<sequence>MVLVLREMPARRVRPASRPIPFRPRYVESSCAICTEVFPASTADRRHTVTGGSGATPEEKEEENSELIGKRKRRRLMTQGTLNDVVLVI</sequence>
<reference evidence="2" key="1">
    <citation type="submission" date="2023-08" db="EMBL/GenBank/DDBJ databases">
        <title>A de novo genome assembly of Solanum verrucosum Schlechtendal, a Mexican diploid species geographically isolated from the other diploid A-genome species in potato relatives.</title>
        <authorList>
            <person name="Hosaka K."/>
        </authorList>
    </citation>
    <scope>NUCLEOTIDE SEQUENCE</scope>
    <source>
        <tissue evidence="2">Young leaves</tissue>
    </source>
</reference>
<dbReference type="Proteomes" id="UP001234989">
    <property type="component" value="Chromosome 11"/>
</dbReference>
<feature type="region of interest" description="Disordered" evidence="1">
    <location>
        <begin position="45"/>
        <end position="69"/>
    </location>
</feature>
<accession>A0AAF0V2P3</accession>
<evidence type="ECO:0000313" key="2">
    <source>
        <dbReference type="EMBL" id="WMV55663.1"/>
    </source>
</evidence>
<name>A0AAF0V2P3_SOLVR</name>
<organism evidence="2 3">
    <name type="scientific">Solanum verrucosum</name>
    <dbReference type="NCBI Taxonomy" id="315347"/>
    <lineage>
        <taxon>Eukaryota</taxon>
        <taxon>Viridiplantae</taxon>
        <taxon>Streptophyta</taxon>
        <taxon>Embryophyta</taxon>
        <taxon>Tracheophyta</taxon>
        <taxon>Spermatophyta</taxon>
        <taxon>Magnoliopsida</taxon>
        <taxon>eudicotyledons</taxon>
        <taxon>Gunneridae</taxon>
        <taxon>Pentapetalae</taxon>
        <taxon>asterids</taxon>
        <taxon>lamiids</taxon>
        <taxon>Solanales</taxon>
        <taxon>Solanaceae</taxon>
        <taxon>Solanoideae</taxon>
        <taxon>Solaneae</taxon>
        <taxon>Solanum</taxon>
    </lineage>
</organism>
<dbReference type="EMBL" id="CP133622">
    <property type="protein sequence ID" value="WMV55663.1"/>
    <property type="molecule type" value="Genomic_DNA"/>
</dbReference>
<dbReference type="AlphaFoldDB" id="A0AAF0V2P3"/>
<keyword evidence="3" id="KW-1185">Reference proteome</keyword>
<evidence type="ECO:0000256" key="1">
    <source>
        <dbReference type="SAM" id="MobiDB-lite"/>
    </source>
</evidence>
<protein>
    <submittedName>
        <fullName evidence="2">Uncharacterized protein</fullName>
    </submittedName>
</protein>